<evidence type="ECO:0000313" key="2">
    <source>
        <dbReference type="EMBL" id="KNB03059.1"/>
    </source>
</evidence>
<protein>
    <submittedName>
        <fullName evidence="2">Uncharacterized protein</fullName>
    </submittedName>
</protein>
<accession>A0A0J9UU48</accession>
<dbReference type="RefSeq" id="XP_018241104.1">
    <property type="nucleotide sequence ID" value="XM_018399284.1"/>
</dbReference>
<reference evidence="2" key="1">
    <citation type="submission" date="2007-04" db="EMBL/GenBank/DDBJ databases">
        <authorList>
            <consortium name="The Broad Institute Genome Sequencing Platform"/>
            <person name="Birren B."/>
            <person name="Lander E."/>
            <person name="Galagan J."/>
            <person name="Nusbaum C."/>
            <person name="Devon K."/>
            <person name="Ma L.-J."/>
            <person name="Jaffe D."/>
            <person name="Butler J."/>
            <person name="Alvarez P."/>
            <person name="Gnerre S."/>
            <person name="Grabherr M."/>
            <person name="Kleber M."/>
            <person name="Mauceli E."/>
            <person name="Brockman W."/>
            <person name="MacCallum I.A."/>
            <person name="Young S."/>
            <person name="LaButti K."/>
            <person name="DeCaprio D."/>
            <person name="Crawford M."/>
            <person name="Koehrsen M."/>
            <person name="Engels R."/>
            <person name="Montgomery P."/>
            <person name="Pearson M."/>
            <person name="Howarth C."/>
            <person name="Larson L."/>
            <person name="White J."/>
            <person name="O'Leary S."/>
            <person name="Kodira C."/>
            <person name="Zeng Q."/>
            <person name="Yandava C."/>
            <person name="Alvarado L."/>
            <person name="Kistler C."/>
            <person name="Shim W.-B."/>
            <person name="Kang S."/>
            <person name="Woloshuk C."/>
        </authorList>
    </citation>
    <scope>NUCLEOTIDE SEQUENCE</scope>
    <source>
        <strain evidence="2">4287</strain>
    </source>
</reference>
<evidence type="ECO:0000256" key="1">
    <source>
        <dbReference type="SAM" id="MobiDB-lite"/>
    </source>
</evidence>
<dbReference type="OrthoDB" id="5128815at2759"/>
<evidence type="ECO:0000313" key="3">
    <source>
        <dbReference type="Proteomes" id="UP000009097"/>
    </source>
</evidence>
<dbReference type="GeneID" id="28959802"/>
<gene>
    <name evidence="2" type="ORF">FOXG_19096</name>
</gene>
<reference evidence="2" key="2">
    <citation type="journal article" date="2010" name="Nature">
        <title>Comparative genomics reveals mobile pathogenicity chromosomes in Fusarium.</title>
        <authorList>
            <person name="Ma L.J."/>
            <person name="van der Does H.C."/>
            <person name="Borkovich K.A."/>
            <person name="Coleman J.J."/>
            <person name="Daboussi M.J."/>
            <person name="Di Pietro A."/>
            <person name="Dufresne M."/>
            <person name="Freitag M."/>
            <person name="Grabherr M."/>
            <person name="Henrissat B."/>
            <person name="Houterman P.M."/>
            <person name="Kang S."/>
            <person name="Shim W.B."/>
            <person name="Woloshuk C."/>
            <person name="Xie X."/>
            <person name="Xu J.R."/>
            <person name="Antoniw J."/>
            <person name="Baker S.E."/>
            <person name="Bluhm B.H."/>
            <person name="Breakspear A."/>
            <person name="Brown D.W."/>
            <person name="Butchko R.A."/>
            <person name="Chapman S."/>
            <person name="Coulson R."/>
            <person name="Coutinho P.M."/>
            <person name="Danchin E.G."/>
            <person name="Diener A."/>
            <person name="Gale L.R."/>
            <person name="Gardiner D.M."/>
            <person name="Goff S."/>
            <person name="Hammond-Kosack K.E."/>
            <person name="Hilburn K."/>
            <person name="Hua-Van A."/>
            <person name="Jonkers W."/>
            <person name="Kazan K."/>
            <person name="Kodira C.D."/>
            <person name="Koehrsen M."/>
            <person name="Kumar L."/>
            <person name="Lee Y.H."/>
            <person name="Li L."/>
            <person name="Manners J.M."/>
            <person name="Miranda-Saavedra D."/>
            <person name="Mukherjee M."/>
            <person name="Park G."/>
            <person name="Park J."/>
            <person name="Park S.Y."/>
            <person name="Proctor R.H."/>
            <person name="Regev A."/>
            <person name="Ruiz-Roldan M.C."/>
            <person name="Sain D."/>
            <person name="Sakthikumar S."/>
            <person name="Sykes S."/>
            <person name="Schwartz D.C."/>
            <person name="Turgeon B.G."/>
            <person name="Wapinski I."/>
            <person name="Yoder O."/>
            <person name="Young S."/>
            <person name="Zeng Q."/>
            <person name="Zhou S."/>
            <person name="Galagan J."/>
            <person name="Cuomo C.A."/>
            <person name="Kistler H.C."/>
            <person name="Rep M."/>
        </authorList>
    </citation>
    <scope>NUCLEOTIDE SEQUENCE [LARGE SCALE GENOMIC DNA]</scope>
    <source>
        <strain evidence="2">4287</strain>
    </source>
</reference>
<feature type="compositionally biased region" description="Polar residues" evidence="1">
    <location>
        <begin position="23"/>
        <end position="37"/>
    </location>
</feature>
<organism evidence="2 3">
    <name type="scientific">Fusarium oxysporum f. sp. lycopersici (strain 4287 / CBS 123668 / FGSC 9935 / NRRL 34936)</name>
    <name type="common">Fusarium vascular wilt of tomato</name>
    <dbReference type="NCBI Taxonomy" id="426428"/>
    <lineage>
        <taxon>Eukaryota</taxon>
        <taxon>Fungi</taxon>
        <taxon>Dikarya</taxon>
        <taxon>Ascomycota</taxon>
        <taxon>Pezizomycotina</taxon>
        <taxon>Sordariomycetes</taxon>
        <taxon>Hypocreomycetidae</taxon>
        <taxon>Hypocreales</taxon>
        <taxon>Nectriaceae</taxon>
        <taxon>Fusarium</taxon>
        <taxon>Fusarium oxysporum species complex</taxon>
    </lineage>
</organism>
<dbReference type="EMBL" id="DS231701">
    <property type="protein sequence ID" value="KNB03059.1"/>
    <property type="molecule type" value="Genomic_DNA"/>
</dbReference>
<feature type="region of interest" description="Disordered" evidence="1">
    <location>
        <begin position="1"/>
        <end position="47"/>
    </location>
</feature>
<proteinExistence type="predicted"/>
<sequence length="111" mass="12597">MSLVTRDAAGLSDPDKPKKDLRINSSRVTKSRPQSSRECSKGFADDNIGDAIGHRVQSLDSYKRRLHSYKTPEDIAMELVFKPVTQQDSDTRINTALDTKENIRKSSQYWP</sequence>
<dbReference type="VEuPathDB" id="FungiDB:FOXG_19096"/>
<name>A0A0J9UU48_FUSO4</name>
<feature type="compositionally biased region" description="Basic and acidic residues" evidence="1">
    <location>
        <begin position="13"/>
        <end position="22"/>
    </location>
</feature>
<dbReference type="AlphaFoldDB" id="A0A0J9UU48"/>
<dbReference type="KEGG" id="fox:FOXG_19096"/>
<dbReference type="Proteomes" id="UP000009097">
    <property type="component" value="Unassembled WGS sequence"/>
</dbReference>